<evidence type="ECO:0000256" key="3">
    <source>
        <dbReference type="ARBA" id="ARBA00022617"/>
    </source>
</evidence>
<reference evidence="11" key="1">
    <citation type="submission" date="2017-07" db="EMBL/GenBank/DDBJ databases">
        <title>Comparative genome mining reveals phylogenetic distribution patterns of secondary metabolites in Amycolatopsis.</title>
        <authorList>
            <person name="Adamek M."/>
            <person name="Alanjary M."/>
            <person name="Sales-Ortells H."/>
            <person name="Goodfellow M."/>
            <person name="Bull A.T."/>
            <person name="Kalinowski J."/>
            <person name="Ziemert N."/>
        </authorList>
    </citation>
    <scope>NUCLEOTIDE SEQUENCE [LARGE SCALE GENOMIC DNA]</scope>
    <source>
        <strain evidence="11">H5</strain>
    </source>
</reference>
<keyword evidence="5 9" id="KW-0560">Oxidoreductase</keyword>
<evidence type="ECO:0000256" key="4">
    <source>
        <dbReference type="ARBA" id="ARBA00022723"/>
    </source>
</evidence>
<evidence type="ECO:0000256" key="7">
    <source>
        <dbReference type="ARBA" id="ARBA00023033"/>
    </source>
</evidence>
<dbReference type="OrthoDB" id="5241086at2"/>
<dbReference type="InterPro" id="IPR036396">
    <property type="entry name" value="Cyt_P450_sf"/>
</dbReference>
<dbReference type="InterPro" id="IPR002397">
    <property type="entry name" value="Cyt_P450_B"/>
</dbReference>
<dbReference type="Pfam" id="PF00067">
    <property type="entry name" value="p450"/>
    <property type="match status" value="1"/>
</dbReference>
<dbReference type="InterPro" id="IPR017972">
    <property type="entry name" value="Cyt_P450_CS"/>
</dbReference>
<proteinExistence type="inferred from homology"/>
<dbReference type="Proteomes" id="UP000215199">
    <property type="component" value="Unassembled WGS sequence"/>
</dbReference>
<dbReference type="PANTHER" id="PTHR46696">
    <property type="entry name" value="P450, PUTATIVE (EUROFUNG)-RELATED"/>
    <property type="match status" value="1"/>
</dbReference>
<dbReference type="PRINTS" id="PR00359">
    <property type="entry name" value="BP450"/>
</dbReference>
<dbReference type="SUPFAM" id="SSF48264">
    <property type="entry name" value="Cytochrome P450"/>
    <property type="match status" value="1"/>
</dbReference>
<gene>
    <name evidence="10" type="ORF">CF165_22830</name>
</gene>
<dbReference type="GO" id="GO:0004497">
    <property type="term" value="F:monooxygenase activity"/>
    <property type="evidence" value="ECO:0007669"/>
    <property type="project" value="UniProtKB-KW"/>
</dbReference>
<dbReference type="EMBL" id="NMUL01000023">
    <property type="protein sequence ID" value="OXM65190.1"/>
    <property type="molecule type" value="Genomic_DNA"/>
</dbReference>
<name>A0A229T2G8_9PSEU</name>
<evidence type="ECO:0000256" key="8">
    <source>
        <dbReference type="ARBA" id="ARBA00055433"/>
    </source>
</evidence>
<dbReference type="Gene3D" id="1.10.630.10">
    <property type="entry name" value="Cytochrome P450"/>
    <property type="match status" value="1"/>
</dbReference>
<evidence type="ECO:0000256" key="2">
    <source>
        <dbReference type="ARBA" id="ARBA00010617"/>
    </source>
</evidence>
<dbReference type="FunFam" id="1.10.630.10:FF:000018">
    <property type="entry name" value="Cytochrome P450 monooxygenase"/>
    <property type="match status" value="1"/>
</dbReference>
<protein>
    <submittedName>
        <fullName evidence="10">Cytochrome</fullName>
    </submittedName>
</protein>
<evidence type="ECO:0000313" key="10">
    <source>
        <dbReference type="EMBL" id="OXM65190.1"/>
    </source>
</evidence>
<dbReference type="PANTHER" id="PTHR46696:SF1">
    <property type="entry name" value="CYTOCHROME P450 YJIB-RELATED"/>
    <property type="match status" value="1"/>
</dbReference>
<comment type="similarity">
    <text evidence="2 9">Belongs to the cytochrome P450 family.</text>
</comment>
<keyword evidence="7 9" id="KW-0503">Monooxygenase</keyword>
<organism evidence="10 11">
    <name type="scientific">Amycolatopsis vastitatis</name>
    <dbReference type="NCBI Taxonomy" id="1905142"/>
    <lineage>
        <taxon>Bacteria</taxon>
        <taxon>Bacillati</taxon>
        <taxon>Actinomycetota</taxon>
        <taxon>Actinomycetes</taxon>
        <taxon>Pseudonocardiales</taxon>
        <taxon>Pseudonocardiaceae</taxon>
        <taxon>Amycolatopsis</taxon>
    </lineage>
</organism>
<dbReference type="InterPro" id="IPR001128">
    <property type="entry name" value="Cyt_P450"/>
</dbReference>
<accession>A0A229T2G8</accession>
<dbReference type="PROSITE" id="PS00086">
    <property type="entry name" value="CYTOCHROME_P450"/>
    <property type="match status" value="1"/>
</dbReference>
<evidence type="ECO:0000256" key="9">
    <source>
        <dbReference type="RuleBase" id="RU000461"/>
    </source>
</evidence>
<dbReference type="GO" id="GO:0016705">
    <property type="term" value="F:oxidoreductase activity, acting on paired donors, with incorporation or reduction of molecular oxygen"/>
    <property type="evidence" value="ECO:0007669"/>
    <property type="project" value="InterPro"/>
</dbReference>
<comment type="pathway">
    <text evidence="1">Antibiotic biosynthesis; vancomycin biosynthesis.</text>
</comment>
<evidence type="ECO:0000256" key="6">
    <source>
        <dbReference type="ARBA" id="ARBA00023004"/>
    </source>
</evidence>
<sequence length="416" mass="46207">MRSPEWKVGEPGLDLAAPGFYGSGDHWDVWRQARAAHPVAWHESGRVGGFWSVTTHALGSRVIKRTKEFVSTQGMRLGGNPASVRSAVHKMMVVADGADHRRIRAVHAPWFTGRAVTTMRSELEKRLSAHVDALVERNTSFDAVRELTARFPTWVLCQMMGVPPEEWAKLATLTDTAFDDSDQSEAAAAARGTAHAEIFLYFADLMERRRYAPGNDVVSTLVHTEVDGQRLSTKEILLNCDGLMNGGLETTPHAAAGAILAFASYPDVWQRVRKDPDLIDGTVEEILRWTSPPMHAMRTAVADVDLGDARVREGDQVVVWLPSCNRDETVFEHPDEFIVDRRPNPHICFGGGPHYCIGAPLARVELRCFIEVMAPRIAAFHVSGDVVRKQSSFLNGLDRLEITMEPDTRVPAEEQR</sequence>
<dbReference type="GO" id="GO:0005506">
    <property type="term" value="F:iron ion binding"/>
    <property type="evidence" value="ECO:0007669"/>
    <property type="project" value="InterPro"/>
</dbReference>
<keyword evidence="4 9" id="KW-0479">Metal-binding</keyword>
<dbReference type="GO" id="GO:0020037">
    <property type="term" value="F:heme binding"/>
    <property type="evidence" value="ECO:0007669"/>
    <property type="project" value="InterPro"/>
</dbReference>
<evidence type="ECO:0000313" key="11">
    <source>
        <dbReference type="Proteomes" id="UP000215199"/>
    </source>
</evidence>
<keyword evidence="11" id="KW-1185">Reference proteome</keyword>
<evidence type="ECO:0000256" key="1">
    <source>
        <dbReference type="ARBA" id="ARBA00004660"/>
    </source>
</evidence>
<keyword evidence="3 9" id="KW-0349">Heme</keyword>
<comment type="caution">
    <text evidence="10">The sequence shown here is derived from an EMBL/GenBank/DDBJ whole genome shotgun (WGS) entry which is preliminary data.</text>
</comment>
<dbReference type="AlphaFoldDB" id="A0A229T2G8"/>
<comment type="function">
    <text evidence="8">Involved in the coupling of aromatic side chains of the heptapeptide of vancomycin.</text>
</comment>
<evidence type="ECO:0000256" key="5">
    <source>
        <dbReference type="ARBA" id="ARBA00023002"/>
    </source>
</evidence>
<keyword evidence="6 9" id="KW-0408">Iron</keyword>
<dbReference type="RefSeq" id="WP_093949595.1">
    <property type="nucleotide sequence ID" value="NZ_NMUL01000023.1"/>
</dbReference>